<organism evidence="2">
    <name type="scientific">Timema californicum</name>
    <name type="common">California timema</name>
    <name type="synonym">Walking stick</name>
    <dbReference type="NCBI Taxonomy" id="61474"/>
    <lineage>
        <taxon>Eukaryota</taxon>
        <taxon>Metazoa</taxon>
        <taxon>Ecdysozoa</taxon>
        <taxon>Arthropoda</taxon>
        <taxon>Hexapoda</taxon>
        <taxon>Insecta</taxon>
        <taxon>Pterygota</taxon>
        <taxon>Neoptera</taxon>
        <taxon>Polyneoptera</taxon>
        <taxon>Phasmatodea</taxon>
        <taxon>Timematodea</taxon>
        <taxon>Timematoidea</taxon>
        <taxon>Timematidae</taxon>
        <taxon>Timema</taxon>
    </lineage>
</organism>
<protein>
    <submittedName>
        <fullName evidence="2">(California timema) hypothetical protein</fullName>
    </submittedName>
</protein>
<feature type="region of interest" description="Disordered" evidence="1">
    <location>
        <begin position="123"/>
        <end position="155"/>
    </location>
</feature>
<proteinExistence type="predicted"/>
<dbReference type="EMBL" id="OE180494">
    <property type="protein sequence ID" value="CAD7571405.1"/>
    <property type="molecule type" value="Genomic_DNA"/>
</dbReference>
<name>A0A7R9J3N4_TIMCA</name>
<sequence length="155" mass="16710">MSHSPMASLVLTDSSQLTSDSQHLEISTGDGWYVVAVLAIVCESGANVKDIGAPPRVVMLWSNEGIRGSYLVVGGDADREELRLEGDVHQAGTARRCVGRRKGLRPPWEYPCCCYRGPPQSRPHELLRARSPEPGSPPRGRIPSPSLRAGAASQP</sequence>
<reference evidence="2" key="1">
    <citation type="submission" date="2020-11" db="EMBL/GenBank/DDBJ databases">
        <authorList>
            <person name="Tran Van P."/>
        </authorList>
    </citation>
    <scope>NUCLEOTIDE SEQUENCE</scope>
</reference>
<evidence type="ECO:0000256" key="1">
    <source>
        <dbReference type="SAM" id="MobiDB-lite"/>
    </source>
</evidence>
<evidence type="ECO:0000313" key="2">
    <source>
        <dbReference type="EMBL" id="CAD7571405.1"/>
    </source>
</evidence>
<dbReference type="AlphaFoldDB" id="A0A7R9J3N4"/>
<accession>A0A7R9J3N4</accession>
<gene>
    <name evidence="2" type="ORF">TCMB3V08_LOCUS4081</name>
</gene>